<protein>
    <recommendedName>
        <fullName evidence="5">TFIIS N-terminal domain-containing protein</fullName>
    </recommendedName>
</protein>
<feature type="domain" description="TFIIS N-terminal" evidence="5">
    <location>
        <begin position="119"/>
        <end position="194"/>
    </location>
</feature>
<dbReference type="Pfam" id="PF08711">
    <property type="entry name" value="Med26"/>
    <property type="match status" value="1"/>
</dbReference>
<dbReference type="EMBL" id="LFYR01000644">
    <property type="protein sequence ID" value="KMZ71989.1"/>
    <property type="molecule type" value="Genomic_DNA"/>
</dbReference>
<evidence type="ECO:0000313" key="6">
    <source>
        <dbReference type="EMBL" id="KMZ71989.1"/>
    </source>
</evidence>
<comment type="caution">
    <text evidence="6">The sequence shown here is derived from an EMBL/GenBank/DDBJ whole genome shotgun (WGS) entry which is preliminary data.</text>
</comment>
<dbReference type="SMART" id="SM00509">
    <property type="entry name" value="TFS2N"/>
    <property type="match status" value="1"/>
</dbReference>
<name>A0A0K9PSP8_ZOSMR</name>
<dbReference type="PANTHER" id="PTHR46554:SF2">
    <property type="entry name" value="TFIIS N-TERMINAL DOMAIN-CONTAINING PROTEIN"/>
    <property type="match status" value="1"/>
</dbReference>
<comment type="subcellular location">
    <subcellularLocation>
        <location evidence="1 3">Nucleus</location>
    </subcellularLocation>
</comment>
<reference evidence="7" key="1">
    <citation type="journal article" date="2016" name="Nature">
        <title>The genome of the seagrass Zostera marina reveals angiosperm adaptation to the sea.</title>
        <authorList>
            <person name="Olsen J.L."/>
            <person name="Rouze P."/>
            <person name="Verhelst B."/>
            <person name="Lin Y.-C."/>
            <person name="Bayer T."/>
            <person name="Collen J."/>
            <person name="Dattolo E."/>
            <person name="De Paoli E."/>
            <person name="Dittami S."/>
            <person name="Maumus F."/>
            <person name="Michel G."/>
            <person name="Kersting A."/>
            <person name="Lauritano C."/>
            <person name="Lohaus R."/>
            <person name="Toepel M."/>
            <person name="Tonon T."/>
            <person name="Vanneste K."/>
            <person name="Amirebrahimi M."/>
            <person name="Brakel J."/>
            <person name="Bostroem C."/>
            <person name="Chovatia M."/>
            <person name="Grimwood J."/>
            <person name="Jenkins J.W."/>
            <person name="Jueterbock A."/>
            <person name="Mraz A."/>
            <person name="Stam W.T."/>
            <person name="Tice H."/>
            <person name="Bornberg-Bauer E."/>
            <person name="Green P.J."/>
            <person name="Pearson G.A."/>
            <person name="Procaccini G."/>
            <person name="Duarte C.M."/>
            <person name="Schmutz J."/>
            <person name="Reusch T.B.H."/>
            <person name="Van de Peer Y."/>
        </authorList>
    </citation>
    <scope>NUCLEOTIDE SEQUENCE [LARGE SCALE GENOMIC DNA]</scope>
    <source>
        <strain evidence="7">cv. Finnish</strain>
    </source>
</reference>
<feature type="compositionally biased region" description="Polar residues" evidence="4">
    <location>
        <begin position="269"/>
        <end position="305"/>
    </location>
</feature>
<evidence type="ECO:0000256" key="4">
    <source>
        <dbReference type="SAM" id="MobiDB-lite"/>
    </source>
</evidence>
<evidence type="ECO:0000259" key="5">
    <source>
        <dbReference type="PROSITE" id="PS51319"/>
    </source>
</evidence>
<feature type="compositionally biased region" description="Polar residues" evidence="4">
    <location>
        <begin position="361"/>
        <end position="371"/>
    </location>
</feature>
<keyword evidence="2 3" id="KW-0539">Nucleus</keyword>
<feature type="region of interest" description="Disordered" evidence="4">
    <location>
        <begin position="417"/>
        <end position="467"/>
    </location>
</feature>
<evidence type="ECO:0000313" key="7">
    <source>
        <dbReference type="Proteomes" id="UP000036987"/>
    </source>
</evidence>
<dbReference type="InterPro" id="IPR035441">
    <property type="entry name" value="TFIIS/LEDGF_dom_sf"/>
</dbReference>
<accession>A0A0K9PSP8</accession>
<keyword evidence="7" id="KW-1185">Reference proteome</keyword>
<dbReference type="Proteomes" id="UP000036987">
    <property type="component" value="Unassembled WGS sequence"/>
</dbReference>
<dbReference type="AlphaFoldDB" id="A0A0K9PSP8"/>
<evidence type="ECO:0000256" key="1">
    <source>
        <dbReference type="ARBA" id="ARBA00004123"/>
    </source>
</evidence>
<dbReference type="OMA" id="MELSKFF"/>
<feature type="compositionally biased region" description="Basic residues" evidence="4">
    <location>
        <begin position="458"/>
        <end position="467"/>
    </location>
</feature>
<dbReference type="PANTHER" id="PTHR46554">
    <property type="entry name" value="MEDIATOR OF RNA POLYMERASE II TRANSCRIPTION SUBUNIT 26A-RELATED"/>
    <property type="match status" value="1"/>
</dbReference>
<evidence type="ECO:0000256" key="3">
    <source>
        <dbReference type="PROSITE-ProRule" id="PRU00649"/>
    </source>
</evidence>
<gene>
    <name evidence="6" type="ORF">ZOSMA_170G00100</name>
</gene>
<dbReference type="PROSITE" id="PS51319">
    <property type="entry name" value="TFIIS_N"/>
    <property type="match status" value="1"/>
</dbReference>
<dbReference type="GO" id="GO:0005634">
    <property type="term" value="C:nucleus"/>
    <property type="evidence" value="ECO:0007669"/>
    <property type="project" value="UniProtKB-SubCell"/>
</dbReference>
<dbReference type="InterPro" id="IPR003617">
    <property type="entry name" value="TFIIS/CRSP70_N_sub"/>
</dbReference>
<organism evidence="6 7">
    <name type="scientific">Zostera marina</name>
    <name type="common">Eelgrass</name>
    <dbReference type="NCBI Taxonomy" id="29655"/>
    <lineage>
        <taxon>Eukaryota</taxon>
        <taxon>Viridiplantae</taxon>
        <taxon>Streptophyta</taxon>
        <taxon>Embryophyta</taxon>
        <taxon>Tracheophyta</taxon>
        <taxon>Spermatophyta</taxon>
        <taxon>Magnoliopsida</taxon>
        <taxon>Liliopsida</taxon>
        <taxon>Zosteraceae</taxon>
        <taxon>Zostera</taxon>
    </lineage>
</organism>
<feature type="region of interest" description="Disordered" evidence="4">
    <location>
        <begin position="257"/>
        <end position="309"/>
    </location>
</feature>
<evidence type="ECO:0000256" key="2">
    <source>
        <dbReference type="ARBA" id="ARBA00023242"/>
    </source>
</evidence>
<proteinExistence type="predicted"/>
<feature type="region of interest" description="Disordered" evidence="4">
    <location>
        <begin position="323"/>
        <end position="385"/>
    </location>
</feature>
<dbReference type="OrthoDB" id="44867at2759"/>
<dbReference type="SUPFAM" id="SSF47676">
    <property type="entry name" value="Conserved domain common to transcription factors TFIIS, elongin A, CRSP70"/>
    <property type="match status" value="1"/>
</dbReference>
<dbReference type="Gene3D" id="1.20.930.10">
    <property type="entry name" value="Conserved domain common to transcription factors TFIIS, elongin A, CRSP70"/>
    <property type="match status" value="1"/>
</dbReference>
<sequence>MYWRDFFGGDNKNIFDIIKNSILIAAADFPKEFESQRDQIAQTLFTCGTARCHNCNSLELHLAKNEICEFRDGDGGRIEDGGKESKVNSSTTNDLIGNCSYEDVEALTEEIMEENQIVTEVYRIKEILINKNDESDSMLYESLRRIQLMRLSVEIIEETEIEKAINSLRRHRSKEIQHLVQTVIMEWKELASDWVKVESFRQEPTPESKNLSCFDGDDDYGLLSPPLDEGAFFATAHTTSMELSKFFDGMDNDGNLLVDDEEKGGSPVKINSSSHQSCGNPVKINSSSHQSCGNPVKINSPSHQSSECDDYSNWLQEADHGGYNQRKKVQETKTKPPKSNGGDNGGSRLSGTFDLKKRQNLSHCFASTSSMKSDKPDMTKKVQKKPMMATVENNTKSSDDNSFRTKIEIAKRLLQERYSEANNAKKQKTIQVMELEDLPKRGNNRRRSQPKQGNSAKPHGRLWPNRR</sequence>
<dbReference type="InterPro" id="IPR017923">
    <property type="entry name" value="TFIIS_N"/>
</dbReference>